<keyword evidence="1" id="KW-0175">Coiled coil</keyword>
<evidence type="ECO:0000313" key="3">
    <source>
        <dbReference type="EMBL" id="MDJ1500641.1"/>
    </source>
</evidence>
<keyword evidence="4" id="KW-1185">Reference proteome</keyword>
<feature type="coiled-coil region" evidence="1">
    <location>
        <begin position="22"/>
        <end position="56"/>
    </location>
</feature>
<keyword evidence="2" id="KW-0812">Transmembrane</keyword>
<reference evidence="3" key="1">
    <citation type="submission" date="2023-05" db="EMBL/GenBank/DDBJ databases">
        <authorList>
            <person name="Zhang X."/>
        </authorList>
    </citation>
    <scope>NUCLEOTIDE SEQUENCE</scope>
    <source>
        <strain evidence="3">BD1B2-1</strain>
    </source>
</reference>
<gene>
    <name evidence="3" type="ORF">QNI22_08290</name>
</gene>
<evidence type="ECO:0000256" key="1">
    <source>
        <dbReference type="SAM" id="Coils"/>
    </source>
</evidence>
<proteinExistence type="predicted"/>
<dbReference type="Proteomes" id="UP001232063">
    <property type="component" value="Unassembled WGS sequence"/>
</dbReference>
<dbReference type="EMBL" id="JASJOU010000002">
    <property type="protein sequence ID" value="MDJ1500641.1"/>
    <property type="molecule type" value="Genomic_DNA"/>
</dbReference>
<evidence type="ECO:0000256" key="2">
    <source>
        <dbReference type="SAM" id="Phobius"/>
    </source>
</evidence>
<protein>
    <submittedName>
        <fullName evidence="3">Uncharacterized protein</fullName>
    </submittedName>
</protein>
<evidence type="ECO:0000313" key="4">
    <source>
        <dbReference type="Proteomes" id="UP001232063"/>
    </source>
</evidence>
<name>A0AAE3UDS3_9BACT</name>
<comment type="caution">
    <text evidence="3">The sequence shown here is derived from an EMBL/GenBank/DDBJ whole genome shotgun (WGS) entry which is preliminary data.</text>
</comment>
<keyword evidence="2" id="KW-1133">Transmembrane helix</keyword>
<sequence>MTITAATIMSILGLVGSLIGVYVNLNLKIQANEKDIEHLETELSEIKENNKVILQIKDTLSDLRVSIAEIKKQLELQK</sequence>
<dbReference type="AlphaFoldDB" id="A0AAE3UDS3"/>
<dbReference type="RefSeq" id="WP_314510164.1">
    <property type="nucleotide sequence ID" value="NZ_JASJOU010000002.1"/>
</dbReference>
<keyword evidence="2" id="KW-0472">Membrane</keyword>
<organism evidence="3 4">
    <name type="scientific">Xanthocytophaga agilis</name>
    <dbReference type="NCBI Taxonomy" id="3048010"/>
    <lineage>
        <taxon>Bacteria</taxon>
        <taxon>Pseudomonadati</taxon>
        <taxon>Bacteroidota</taxon>
        <taxon>Cytophagia</taxon>
        <taxon>Cytophagales</taxon>
        <taxon>Rhodocytophagaceae</taxon>
        <taxon>Xanthocytophaga</taxon>
    </lineage>
</organism>
<accession>A0AAE3UDS3</accession>
<feature type="transmembrane region" description="Helical" evidence="2">
    <location>
        <begin position="6"/>
        <end position="25"/>
    </location>
</feature>